<name>A0A9X4KRE8_9BACL</name>
<dbReference type="Gene3D" id="3.10.350.10">
    <property type="entry name" value="LysM domain"/>
    <property type="match status" value="1"/>
</dbReference>
<dbReference type="SMART" id="SM00257">
    <property type="entry name" value="LysM"/>
    <property type="match status" value="1"/>
</dbReference>
<evidence type="ECO:0000313" key="2">
    <source>
        <dbReference type="EMBL" id="MDG0809734.1"/>
    </source>
</evidence>
<protein>
    <submittedName>
        <fullName evidence="2">LysM peptidoglycan-binding domain-containing protein</fullName>
    </submittedName>
</protein>
<dbReference type="InterPro" id="IPR036779">
    <property type="entry name" value="LysM_dom_sf"/>
</dbReference>
<evidence type="ECO:0000313" key="3">
    <source>
        <dbReference type="Proteomes" id="UP001153404"/>
    </source>
</evidence>
<dbReference type="CDD" id="cd00118">
    <property type="entry name" value="LysM"/>
    <property type="match status" value="1"/>
</dbReference>
<reference evidence="2" key="1">
    <citation type="submission" date="2022-10" db="EMBL/GenBank/DDBJ databases">
        <title>Comparative genomic analysis of Cohnella hashimotonis sp. nov., isolated from the International Space Station.</title>
        <authorList>
            <person name="Simpson A."/>
            <person name="Venkateswaran K."/>
        </authorList>
    </citation>
    <scope>NUCLEOTIDE SEQUENCE</scope>
    <source>
        <strain evidence="2">DSM 28161</strain>
    </source>
</reference>
<organism evidence="2 3">
    <name type="scientific">Cohnella rhizosphaerae</name>
    <dbReference type="NCBI Taxonomy" id="1457232"/>
    <lineage>
        <taxon>Bacteria</taxon>
        <taxon>Bacillati</taxon>
        <taxon>Bacillota</taxon>
        <taxon>Bacilli</taxon>
        <taxon>Bacillales</taxon>
        <taxon>Paenibacillaceae</taxon>
        <taxon>Cohnella</taxon>
    </lineage>
</organism>
<dbReference type="PROSITE" id="PS51782">
    <property type="entry name" value="LYSM"/>
    <property type="match status" value="1"/>
</dbReference>
<comment type="caution">
    <text evidence="2">The sequence shown here is derived from an EMBL/GenBank/DDBJ whole genome shotgun (WGS) entry which is preliminary data.</text>
</comment>
<dbReference type="PANTHER" id="PTHR34700:SF4">
    <property type="entry name" value="PHAGE-LIKE ELEMENT PBSX PROTEIN XKDP"/>
    <property type="match status" value="1"/>
</dbReference>
<evidence type="ECO:0000259" key="1">
    <source>
        <dbReference type="PROSITE" id="PS51782"/>
    </source>
</evidence>
<dbReference type="InterPro" id="IPR052196">
    <property type="entry name" value="Bact_Kbp"/>
</dbReference>
<dbReference type="SUPFAM" id="SSF54106">
    <property type="entry name" value="LysM domain"/>
    <property type="match status" value="1"/>
</dbReference>
<dbReference type="RefSeq" id="WP_277531212.1">
    <property type="nucleotide sequence ID" value="NZ_JAPDIA010000003.1"/>
</dbReference>
<dbReference type="PANTHER" id="PTHR34700">
    <property type="entry name" value="POTASSIUM BINDING PROTEIN KBP"/>
    <property type="match status" value="1"/>
</dbReference>
<sequence>MEFYLKDASGKNSFLFPVNPEEVSIRREKQLETVNILSLGEVDMAQEEKLKEISFSSFFPADKDPIGSMNLLTSYMVSKQPVRLLITEAGINILGYISSHSTSLRGGEPGDIYFDIAIRTWREPKVRTTAASGATVRTDLKPVPKTYAVRQGDTLYAIAKRELGSSARWSEIYAKNKALIGSDPGLIRPGQKLVMP</sequence>
<dbReference type="EMBL" id="JAPDIA010000003">
    <property type="protein sequence ID" value="MDG0809734.1"/>
    <property type="molecule type" value="Genomic_DNA"/>
</dbReference>
<proteinExistence type="predicted"/>
<dbReference type="Pfam" id="PF01476">
    <property type="entry name" value="LysM"/>
    <property type="match status" value="1"/>
</dbReference>
<dbReference type="InterPro" id="IPR018392">
    <property type="entry name" value="LysM"/>
</dbReference>
<dbReference type="Proteomes" id="UP001153404">
    <property type="component" value="Unassembled WGS sequence"/>
</dbReference>
<keyword evidence="3" id="KW-1185">Reference proteome</keyword>
<accession>A0A9X4KRE8</accession>
<gene>
    <name evidence="2" type="ORF">OMP40_10580</name>
</gene>
<dbReference type="AlphaFoldDB" id="A0A9X4KRE8"/>
<feature type="domain" description="LysM" evidence="1">
    <location>
        <begin position="145"/>
        <end position="195"/>
    </location>
</feature>